<organism evidence="1 2">
    <name type="scientific">Geotalea uraniireducens (strain Rf4)</name>
    <name type="common">Geobacter uraniireducens</name>
    <dbReference type="NCBI Taxonomy" id="351605"/>
    <lineage>
        <taxon>Bacteria</taxon>
        <taxon>Pseudomonadati</taxon>
        <taxon>Thermodesulfobacteriota</taxon>
        <taxon>Desulfuromonadia</taxon>
        <taxon>Geobacterales</taxon>
        <taxon>Geobacteraceae</taxon>
        <taxon>Geotalea</taxon>
    </lineage>
</organism>
<evidence type="ECO:0000313" key="1">
    <source>
        <dbReference type="EMBL" id="ABQ25367.1"/>
    </source>
</evidence>
<keyword evidence="2" id="KW-1185">Reference proteome</keyword>
<evidence type="ECO:0000313" key="2">
    <source>
        <dbReference type="Proteomes" id="UP000006695"/>
    </source>
</evidence>
<dbReference type="Proteomes" id="UP000006695">
    <property type="component" value="Chromosome"/>
</dbReference>
<dbReference type="EMBL" id="CP000698">
    <property type="protein sequence ID" value="ABQ25367.1"/>
    <property type="molecule type" value="Genomic_DNA"/>
</dbReference>
<dbReference type="KEGG" id="gur:Gura_1163"/>
<gene>
    <name evidence="1" type="ordered locus">Gura_1163</name>
</gene>
<proteinExistence type="predicted"/>
<dbReference type="AlphaFoldDB" id="A5GAL9"/>
<name>A5GAL9_GEOUR</name>
<reference evidence="1 2" key="1">
    <citation type="submission" date="2007-05" db="EMBL/GenBank/DDBJ databases">
        <title>Complete sequence of Geobacter uraniireducens Rf4.</title>
        <authorList>
            <consortium name="US DOE Joint Genome Institute"/>
            <person name="Copeland A."/>
            <person name="Lucas S."/>
            <person name="Lapidus A."/>
            <person name="Barry K."/>
            <person name="Detter J.C."/>
            <person name="Glavina del Rio T."/>
            <person name="Hammon N."/>
            <person name="Israni S."/>
            <person name="Dalin E."/>
            <person name="Tice H."/>
            <person name="Pitluck S."/>
            <person name="Chertkov O."/>
            <person name="Brettin T."/>
            <person name="Bruce D."/>
            <person name="Han C."/>
            <person name="Schmutz J."/>
            <person name="Larimer F."/>
            <person name="Land M."/>
            <person name="Hauser L."/>
            <person name="Kyrpides N."/>
            <person name="Mikhailova N."/>
            <person name="Shelobolina E."/>
            <person name="Aklujkar M."/>
            <person name="Lovley D."/>
            <person name="Richardson P."/>
        </authorList>
    </citation>
    <scope>NUCLEOTIDE SEQUENCE [LARGE SCALE GENOMIC DNA]</scope>
    <source>
        <strain evidence="1 2">Rf4</strain>
    </source>
</reference>
<accession>A5GAL9</accession>
<sequence length="145" mass="16039">MTVFAFVYRFRSTSFTNKGAIGKMKKVTAIVWLLVCLIPAWGKAEEPVVTSTRGWLSQSTSEDEEQPWRDPLMSEVKVRDDELGKIVGHGLETPFPWGAVFSGKLETAASRIKLWDESDRGAVNTGNSAGQGIFQRITLSTMGNK</sequence>
<protein>
    <submittedName>
        <fullName evidence="1">Uncharacterized protein</fullName>
    </submittedName>
</protein>
<dbReference type="HOGENOM" id="CLU_149247_0_0_7"/>